<proteinExistence type="predicted"/>
<gene>
    <name evidence="3" type="primary">Hypp1915</name>
    <name evidence="3" type="ORF">BLAG_LOCUS15643</name>
</gene>
<feature type="region of interest" description="Disordered" evidence="1">
    <location>
        <begin position="19"/>
        <end position="38"/>
    </location>
</feature>
<dbReference type="AlphaFoldDB" id="A0A8K0EMZ0"/>
<protein>
    <submittedName>
        <fullName evidence="3">Hypp1915 protein</fullName>
    </submittedName>
</protein>
<feature type="region of interest" description="Disordered" evidence="1">
    <location>
        <begin position="129"/>
        <end position="149"/>
    </location>
</feature>
<reference evidence="3" key="1">
    <citation type="submission" date="2022-01" db="EMBL/GenBank/DDBJ databases">
        <authorList>
            <person name="Braso-Vives M."/>
        </authorList>
    </citation>
    <scope>NUCLEOTIDE SEQUENCE</scope>
</reference>
<keyword evidence="2" id="KW-0732">Signal</keyword>
<evidence type="ECO:0000256" key="1">
    <source>
        <dbReference type="SAM" id="MobiDB-lite"/>
    </source>
</evidence>
<feature type="chain" id="PRO_5035467956" evidence="2">
    <location>
        <begin position="22"/>
        <end position="255"/>
    </location>
</feature>
<evidence type="ECO:0000256" key="2">
    <source>
        <dbReference type="SAM" id="SignalP"/>
    </source>
</evidence>
<dbReference type="EMBL" id="OV696688">
    <property type="protein sequence ID" value="CAH1257883.1"/>
    <property type="molecule type" value="Genomic_DNA"/>
</dbReference>
<evidence type="ECO:0000313" key="4">
    <source>
        <dbReference type="Proteomes" id="UP000838412"/>
    </source>
</evidence>
<evidence type="ECO:0000313" key="3">
    <source>
        <dbReference type="EMBL" id="CAH1257883.1"/>
    </source>
</evidence>
<feature type="region of interest" description="Disordered" evidence="1">
    <location>
        <begin position="184"/>
        <end position="206"/>
    </location>
</feature>
<dbReference type="Proteomes" id="UP000838412">
    <property type="component" value="Chromosome 3"/>
</dbReference>
<name>A0A8K0EMZ0_BRALA</name>
<accession>A0A8K0EMZ0</accession>
<dbReference type="OrthoDB" id="10430759at2759"/>
<sequence length="255" mass="27882">MLVLKLLPAVLLVVATSSIQGAPHGGPPPARPPADDAPPPWVMDLFMEAMAQGMSMEEATAYVQQKMMEEIAKDPSLLGPPPPSKQKKSDEAPPPWVMDLFMEAMAQGMSMEEATAYVQQKMMEEIAKDPSLLGPPPPSKQKKSDEAPPPWVMDLFMEAMAQGMSMEEATAYVQQKMMEEIAKDPSLLGPPPPSKQKKSDEAPPPWVMDLFMEAMAQGMSMEEATAYVQQKMMEEIAKDPSLLGPPQPSKQKKSA</sequence>
<organism evidence="3 4">
    <name type="scientific">Branchiostoma lanceolatum</name>
    <name type="common">Common lancelet</name>
    <name type="synonym">Amphioxus lanceolatum</name>
    <dbReference type="NCBI Taxonomy" id="7740"/>
    <lineage>
        <taxon>Eukaryota</taxon>
        <taxon>Metazoa</taxon>
        <taxon>Chordata</taxon>
        <taxon>Cephalochordata</taxon>
        <taxon>Leptocardii</taxon>
        <taxon>Amphioxiformes</taxon>
        <taxon>Branchiostomatidae</taxon>
        <taxon>Branchiostoma</taxon>
    </lineage>
</organism>
<feature type="compositionally biased region" description="Pro residues" evidence="1">
    <location>
        <begin position="25"/>
        <end position="38"/>
    </location>
</feature>
<feature type="signal peptide" evidence="2">
    <location>
        <begin position="1"/>
        <end position="21"/>
    </location>
</feature>
<keyword evidence="4" id="KW-1185">Reference proteome</keyword>
<feature type="region of interest" description="Disordered" evidence="1">
    <location>
        <begin position="74"/>
        <end position="94"/>
    </location>
</feature>